<evidence type="ECO:0000256" key="5">
    <source>
        <dbReference type="ARBA" id="ARBA00022705"/>
    </source>
</evidence>
<feature type="compositionally biased region" description="Low complexity" evidence="13">
    <location>
        <begin position="449"/>
        <end position="461"/>
    </location>
</feature>
<evidence type="ECO:0000313" key="15">
    <source>
        <dbReference type="EMBL" id="BDG08926.1"/>
    </source>
</evidence>
<name>A0ABM7XAP5_9BACT</name>
<keyword evidence="3 12" id="KW-0808">Transferase</keyword>
<dbReference type="PANTHER" id="PTHR30313">
    <property type="entry name" value="DNA PRIMASE"/>
    <property type="match status" value="1"/>
</dbReference>
<dbReference type="InterPro" id="IPR002694">
    <property type="entry name" value="Znf_CHC2"/>
</dbReference>
<keyword evidence="8 12" id="KW-0862">Zinc</keyword>
<organism evidence="15 16">
    <name type="scientific">Anaeromyxobacter paludicola</name>
    <dbReference type="NCBI Taxonomy" id="2918171"/>
    <lineage>
        <taxon>Bacteria</taxon>
        <taxon>Pseudomonadati</taxon>
        <taxon>Myxococcota</taxon>
        <taxon>Myxococcia</taxon>
        <taxon>Myxococcales</taxon>
        <taxon>Cystobacterineae</taxon>
        <taxon>Anaeromyxobacteraceae</taxon>
        <taxon>Anaeromyxobacter</taxon>
    </lineage>
</organism>
<evidence type="ECO:0000256" key="12">
    <source>
        <dbReference type="HAMAP-Rule" id="MF_00974"/>
    </source>
</evidence>
<evidence type="ECO:0000256" key="10">
    <source>
        <dbReference type="ARBA" id="ARBA00023125"/>
    </source>
</evidence>
<evidence type="ECO:0000313" key="16">
    <source>
        <dbReference type="Proteomes" id="UP001162734"/>
    </source>
</evidence>
<dbReference type="InterPro" id="IPR036977">
    <property type="entry name" value="DNA_primase_Znf_CHC2"/>
</dbReference>
<comment type="subunit">
    <text evidence="12">Monomer. Interacts with DnaB.</text>
</comment>
<gene>
    <name evidence="12 15" type="primary">dnaG</name>
    <name evidence="15" type="ORF">AMPC_20390</name>
</gene>
<protein>
    <recommendedName>
        <fullName evidence="12">DNA primase</fullName>
        <ecNumber evidence="12">2.7.7.101</ecNumber>
    </recommendedName>
</protein>
<keyword evidence="4 12" id="KW-0548">Nucleotidyltransferase</keyword>
<dbReference type="Proteomes" id="UP001162734">
    <property type="component" value="Chromosome"/>
</dbReference>
<evidence type="ECO:0000259" key="14">
    <source>
        <dbReference type="PROSITE" id="PS50880"/>
    </source>
</evidence>
<keyword evidence="9" id="KW-0460">Magnesium</keyword>
<comment type="domain">
    <text evidence="12">Contains an N-terminal zinc-binding domain, a central core domain that contains the primase activity, and a C-terminal DnaB-binding domain.</text>
</comment>
<keyword evidence="1 12" id="KW-0240">DNA-directed RNA polymerase</keyword>
<dbReference type="InterPro" id="IPR050219">
    <property type="entry name" value="DnaG_primase"/>
</dbReference>
<feature type="domain" description="Toprim" evidence="14">
    <location>
        <begin position="261"/>
        <end position="343"/>
    </location>
</feature>
<comment type="function">
    <text evidence="12">RNA polymerase that catalyzes the synthesis of short RNA molecules used as primers for DNA polymerase during DNA replication.</text>
</comment>
<dbReference type="EC" id="2.7.7.101" evidence="12"/>
<dbReference type="PROSITE" id="PS50880">
    <property type="entry name" value="TOPRIM"/>
    <property type="match status" value="1"/>
</dbReference>
<evidence type="ECO:0000256" key="8">
    <source>
        <dbReference type="ARBA" id="ARBA00022833"/>
    </source>
</evidence>
<dbReference type="Gene3D" id="3.90.980.10">
    <property type="entry name" value="DNA primase, catalytic core, N-terminal domain"/>
    <property type="match status" value="1"/>
</dbReference>
<dbReference type="InterPro" id="IPR006295">
    <property type="entry name" value="DNA_primase_DnaG"/>
</dbReference>
<dbReference type="InterPro" id="IPR030846">
    <property type="entry name" value="DnaG_bac"/>
</dbReference>
<reference evidence="16" key="1">
    <citation type="journal article" date="2022" name="Int. J. Syst. Evol. Microbiol.">
        <title>Anaeromyxobacter oryzae sp. nov., Anaeromyxobacter diazotrophicus sp. nov. and Anaeromyxobacter paludicola sp. nov., isolated from paddy soils.</title>
        <authorList>
            <person name="Itoh H."/>
            <person name="Xu Z."/>
            <person name="Mise K."/>
            <person name="Masuda Y."/>
            <person name="Ushijima N."/>
            <person name="Hayakawa C."/>
            <person name="Shiratori Y."/>
            <person name="Senoo K."/>
        </authorList>
    </citation>
    <scope>NUCLEOTIDE SEQUENCE [LARGE SCALE GENOMIC DNA]</scope>
    <source>
        <strain evidence="16">Red630</strain>
    </source>
</reference>
<dbReference type="Gene3D" id="3.40.1360.10">
    <property type="match status" value="1"/>
</dbReference>
<feature type="region of interest" description="Disordered" evidence="13">
    <location>
        <begin position="442"/>
        <end position="483"/>
    </location>
</feature>
<comment type="similarity">
    <text evidence="12">Belongs to the DnaG primase family.</text>
</comment>
<feature type="zinc finger region" description="CHC2-type" evidence="12">
    <location>
        <begin position="37"/>
        <end position="61"/>
    </location>
</feature>
<keyword evidence="11 12" id="KW-0804">Transcription</keyword>
<proteinExistence type="inferred from homology"/>
<evidence type="ECO:0000256" key="6">
    <source>
        <dbReference type="ARBA" id="ARBA00022723"/>
    </source>
</evidence>
<dbReference type="NCBIfam" id="TIGR01391">
    <property type="entry name" value="dnaG"/>
    <property type="match status" value="1"/>
</dbReference>
<keyword evidence="5 12" id="KW-0235">DNA replication</keyword>
<evidence type="ECO:0000256" key="13">
    <source>
        <dbReference type="SAM" id="MobiDB-lite"/>
    </source>
</evidence>
<keyword evidence="2 12" id="KW-0639">Primosome</keyword>
<keyword evidence="7 12" id="KW-0863">Zinc-finger</keyword>
<dbReference type="SUPFAM" id="SSF57783">
    <property type="entry name" value="Zinc beta-ribbon"/>
    <property type="match status" value="1"/>
</dbReference>
<dbReference type="Gene3D" id="3.90.580.10">
    <property type="entry name" value="Zinc finger, CHC2-type domain"/>
    <property type="match status" value="1"/>
</dbReference>
<dbReference type="RefSeq" id="WP_248346252.1">
    <property type="nucleotide sequence ID" value="NZ_AP025592.1"/>
</dbReference>
<dbReference type="CDD" id="cd03364">
    <property type="entry name" value="TOPRIM_DnaG_primases"/>
    <property type="match status" value="1"/>
</dbReference>
<evidence type="ECO:0000256" key="7">
    <source>
        <dbReference type="ARBA" id="ARBA00022771"/>
    </source>
</evidence>
<comment type="catalytic activity">
    <reaction evidence="12">
        <text>ssDNA + n NTP = ssDNA/pppN(pN)n-1 hybrid + (n-1) diphosphate.</text>
        <dbReference type="EC" id="2.7.7.101"/>
    </reaction>
</comment>
<dbReference type="Pfam" id="PF13155">
    <property type="entry name" value="Toprim_2"/>
    <property type="match status" value="1"/>
</dbReference>
<dbReference type="HAMAP" id="MF_00974">
    <property type="entry name" value="DNA_primase_DnaG"/>
    <property type="match status" value="1"/>
</dbReference>
<dbReference type="Pfam" id="PF08275">
    <property type="entry name" value="DNAG_N"/>
    <property type="match status" value="1"/>
</dbReference>
<evidence type="ECO:0000256" key="1">
    <source>
        <dbReference type="ARBA" id="ARBA00022478"/>
    </source>
</evidence>
<dbReference type="SMART" id="SM00493">
    <property type="entry name" value="TOPRIM"/>
    <property type="match status" value="1"/>
</dbReference>
<keyword evidence="10 12" id="KW-0238">DNA-binding</keyword>
<evidence type="ECO:0000256" key="3">
    <source>
        <dbReference type="ARBA" id="ARBA00022679"/>
    </source>
</evidence>
<evidence type="ECO:0000256" key="9">
    <source>
        <dbReference type="ARBA" id="ARBA00022842"/>
    </source>
</evidence>
<dbReference type="InterPro" id="IPR006171">
    <property type="entry name" value="TOPRIM_dom"/>
</dbReference>
<accession>A0ABM7XAP5</accession>
<dbReference type="SMART" id="SM00400">
    <property type="entry name" value="ZnF_CHCC"/>
    <property type="match status" value="1"/>
</dbReference>
<dbReference type="InterPro" id="IPR037068">
    <property type="entry name" value="DNA_primase_core_N_sf"/>
</dbReference>
<dbReference type="InterPro" id="IPR034151">
    <property type="entry name" value="TOPRIM_DnaG_bac"/>
</dbReference>
<dbReference type="Pfam" id="PF01807">
    <property type="entry name" value="Zn_ribbon_DnaG"/>
    <property type="match status" value="1"/>
</dbReference>
<sequence>MIPDAVIEEIRARVDAVAVIGRSVELKRSGRTWKGCCPFHGERTPSFNVYPEDKHFKCYGCGEAGDVFKFLQKLQGKEFPEVVRQLAAEVGVEIPDREEDGAEQRERRRERKEALLACDASARYFAARLASEHGAAARRYLEARGTSEEMVRAFRLGVAAGGWNDLTPRMVSKGVGEGALKLAGLVAERDGGRTYDRFRGRLMFPIAGLDGEVIGFGGRVLPGQDGDRLAKYINSPESPVYKKSRVLYGIDLAREAIRKTRSAVLVEGYFDVIGLHQVGVKNAVAVCGTALTPEHLELLARCDCREVVALFDGDAAGAAAPAKAAQAILPSGLSGKVAVLPAERGKVDPDEFARANGRQGVEALLAQATPLTDFLIDRAVAAHCGGAGADAAVEQKLAAVRELRPFFAAMPAGLGRSVFEERAAKRLAIDPGLLAAEVERPAQSGRGRPAPAAAAAPAPHATSEAPSRPVLPPPEPPRRPGARVLTTPAVDALGLLASFPDLAGVADEEALADLLPPGPAEVVRALVRGDLRGEQAPARLEGLLSPSQLNRVRQLLGPARPEAAAAERELRRAVVKSKVAQLERRLLEAQAQVARAGSPSPAELVSEGLELAARLKDMKKRLSALERG</sequence>
<dbReference type="EMBL" id="AP025592">
    <property type="protein sequence ID" value="BDG08926.1"/>
    <property type="molecule type" value="Genomic_DNA"/>
</dbReference>
<keyword evidence="6 12" id="KW-0479">Metal-binding</keyword>
<keyword evidence="16" id="KW-1185">Reference proteome</keyword>
<evidence type="ECO:0000256" key="11">
    <source>
        <dbReference type="ARBA" id="ARBA00023163"/>
    </source>
</evidence>
<dbReference type="SUPFAM" id="SSF56731">
    <property type="entry name" value="DNA primase core"/>
    <property type="match status" value="1"/>
</dbReference>
<comment type="cofactor">
    <cofactor evidence="12">
        <name>Zn(2+)</name>
        <dbReference type="ChEBI" id="CHEBI:29105"/>
    </cofactor>
    <text evidence="12">Binds 1 zinc ion per monomer.</text>
</comment>
<evidence type="ECO:0000256" key="2">
    <source>
        <dbReference type="ARBA" id="ARBA00022515"/>
    </source>
</evidence>
<dbReference type="InterPro" id="IPR013264">
    <property type="entry name" value="DNAG_N"/>
</dbReference>
<evidence type="ECO:0000256" key="4">
    <source>
        <dbReference type="ARBA" id="ARBA00022695"/>
    </source>
</evidence>
<dbReference type="PANTHER" id="PTHR30313:SF2">
    <property type="entry name" value="DNA PRIMASE"/>
    <property type="match status" value="1"/>
</dbReference>